<gene>
    <name evidence="1" type="ORF">Q5X34_06815</name>
</gene>
<comment type="caution">
    <text evidence="1">The sequence shown here is derived from an EMBL/GenBank/DDBJ whole genome shotgun (WGS) entry which is preliminary data.</text>
</comment>
<dbReference type="EMBL" id="JAUPID010000006">
    <property type="protein sequence ID" value="MDO7361391.1"/>
    <property type="molecule type" value="Genomic_DNA"/>
</dbReference>
<dbReference type="Proteomes" id="UP001175780">
    <property type="component" value="Unassembled WGS sequence"/>
</dbReference>
<keyword evidence="2" id="KW-1185">Reference proteome</keyword>
<proteinExistence type="predicted"/>
<sequence>MGIQRPQFDLPIYQSPLPSHLFRPFRRLGQALLYRWYYLKDEML</sequence>
<name>A0ABT8Z9I5_9GAMM</name>
<organism evidence="1 2">
    <name type="scientific">Acinetobacter geminorum</name>
    <dbReference type="NCBI Taxonomy" id="2730922"/>
    <lineage>
        <taxon>Bacteria</taxon>
        <taxon>Pseudomonadati</taxon>
        <taxon>Pseudomonadota</taxon>
        <taxon>Gammaproteobacteria</taxon>
        <taxon>Moraxellales</taxon>
        <taxon>Moraxellaceae</taxon>
        <taxon>Acinetobacter</taxon>
    </lineage>
</organism>
<reference evidence="1" key="1">
    <citation type="submission" date="2023-07" db="EMBL/GenBank/DDBJ databases">
        <title>Whole genome sequencing of environmental Acinetobacter calcoaceticus-baumannii complex from non-hospital environment.</title>
        <authorList>
            <person name="Wee S.K."/>
            <person name="Khoo E.Z.Y."/>
            <person name="Mohammad T.A.-H."/>
            <person name="Tan S.E.K."/>
            <person name="Yap E.P.H."/>
        </authorList>
    </citation>
    <scope>NUCLEOTIDE SEQUENCE</scope>
    <source>
        <strain evidence="1">PUMA0118</strain>
    </source>
</reference>
<protein>
    <submittedName>
        <fullName evidence="1">Uncharacterized protein</fullName>
    </submittedName>
</protein>
<evidence type="ECO:0000313" key="1">
    <source>
        <dbReference type="EMBL" id="MDO7361391.1"/>
    </source>
</evidence>
<accession>A0ABT8Z9I5</accession>
<evidence type="ECO:0000313" key="2">
    <source>
        <dbReference type="Proteomes" id="UP001175780"/>
    </source>
</evidence>